<evidence type="ECO:0000313" key="1">
    <source>
        <dbReference type="EMBL" id="KAJ8636090.1"/>
    </source>
</evidence>
<dbReference type="Proteomes" id="UP001234297">
    <property type="component" value="Chromosome 3"/>
</dbReference>
<name>A0ACC2LRL4_PERAE</name>
<organism evidence="1 2">
    <name type="scientific">Persea americana</name>
    <name type="common">Avocado</name>
    <dbReference type="NCBI Taxonomy" id="3435"/>
    <lineage>
        <taxon>Eukaryota</taxon>
        <taxon>Viridiplantae</taxon>
        <taxon>Streptophyta</taxon>
        <taxon>Embryophyta</taxon>
        <taxon>Tracheophyta</taxon>
        <taxon>Spermatophyta</taxon>
        <taxon>Magnoliopsida</taxon>
        <taxon>Magnoliidae</taxon>
        <taxon>Laurales</taxon>
        <taxon>Lauraceae</taxon>
        <taxon>Persea</taxon>
    </lineage>
</organism>
<sequence>MRPSCVAFGVVMSGTLNFPHRGDQTESAVYHDWQSHFFYCSEDLSGILEIGQYNPLYDDVSKNLEQTPFTTTEVTLPYGQVLPFKILDPTSKVPQASSNQRIGPQGTDYDWSSRQSRSPTPSVSSRASSSGESLPPAVKIVSRP</sequence>
<gene>
    <name evidence="1" type="ORF">MRB53_010357</name>
</gene>
<keyword evidence="2" id="KW-1185">Reference proteome</keyword>
<comment type="caution">
    <text evidence="1">The sequence shown here is derived from an EMBL/GenBank/DDBJ whole genome shotgun (WGS) entry which is preliminary data.</text>
</comment>
<accession>A0ACC2LRL4</accession>
<reference evidence="1 2" key="1">
    <citation type="journal article" date="2022" name="Hortic Res">
        <title>A haplotype resolved chromosomal level avocado genome allows analysis of novel avocado genes.</title>
        <authorList>
            <person name="Nath O."/>
            <person name="Fletcher S.J."/>
            <person name="Hayward A."/>
            <person name="Shaw L.M."/>
            <person name="Masouleh A.K."/>
            <person name="Furtado A."/>
            <person name="Henry R.J."/>
            <person name="Mitter N."/>
        </authorList>
    </citation>
    <scope>NUCLEOTIDE SEQUENCE [LARGE SCALE GENOMIC DNA]</scope>
    <source>
        <strain evidence="2">cv. Hass</strain>
    </source>
</reference>
<evidence type="ECO:0000313" key="2">
    <source>
        <dbReference type="Proteomes" id="UP001234297"/>
    </source>
</evidence>
<proteinExistence type="predicted"/>
<dbReference type="EMBL" id="CM056811">
    <property type="protein sequence ID" value="KAJ8636090.1"/>
    <property type="molecule type" value="Genomic_DNA"/>
</dbReference>
<protein>
    <submittedName>
        <fullName evidence="1">Uncharacterized protein</fullName>
    </submittedName>
</protein>